<feature type="region of interest" description="Disordered" evidence="1">
    <location>
        <begin position="157"/>
        <end position="176"/>
    </location>
</feature>
<dbReference type="AlphaFoldDB" id="M3YL09"/>
<name>M3YL09_MUSPF</name>
<evidence type="ECO:0000313" key="2">
    <source>
        <dbReference type="Ensembl" id="ENSMPUP00000012016.1"/>
    </source>
</evidence>
<dbReference type="EMBL" id="AEYP01043616">
    <property type="status" value="NOT_ANNOTATED_CDS"/>
    <property type="molecule type" value="Genomic_DNA"/>
</dbReference>
<dbReference type="HOGENOM" id="CLU_1528638_0_0_1"/>
<organism evidence="2">
    <name type="scientific">Mustela putorius furo</name>
    <name type="common">European domestic ferret</name>
    <name type="synonym">Mustela furo</name>
    <dbReference type="NCBI Taxonomy" id="9669"/>
    <lineage>
        <taxon>Eukaryota</taxon>
        <taxon>Metazoa</taxon>
        <taxon>Chordata</taxon>
        <taxon>Craniata</taxon>
        <taxon>Vertebrata</taxon>
        <taxon>Euteleostomi</taxon>
        <taxon>Mammalia</taxon>
        <taxon>Eutheria</taxon>
        <taxon>Laurasiatheria</taxon>
        <taxon>Carnivora</taxon>
        <taxon>Caniformia</taxon>
        <taxon>Musteloidea</taxon>
        <taxon>Mustelidae</taxon>
        <taxon>Mustelinae</taxon>
        <taxon>Mustela</taxon>
    </lineage>
</organism>
<dbReference type="STRING" id="9669.ENSMPUP00000012016"/>
<dbReference type="EMBL" id="AEYP01043615">
    <property type="status" value="NOT_ANNOTATED_CDS"/>
    <property type="molecule type" value="Genomic_DNA"/>
</dbReference>
<reference evidence="2" key="1">
    <citation type="submission" date="2024-06" db="UniProtKB">
        <authorList>
            <consortium name="Ensembl"/>
        </authorList>
    </citation>
    <scope>IDENTIFICATION</scope>
</reference>
<evidence type="ECO:0000256" key="1">
    <source>
        <dbReference type="SAM" id="MobiDB-lite"/>
    </source>
</evidence>
<proteinExistence type="predicted"/>
<feature type="compositionally biased region" description="Pro residues" evidence="1">
    <location>
        <begin position="112"/>
        <end position="122"/>
    </location>
</feature>
<dbReference type="Ensembl" id="ENSMPUT00000012214.1">
    <property type="protein sequence ID" value="ENSMPUP00000012016.1"/>
    <property type="gene ID" value="ENSMPUG00000012111.1"/>
</dbReference>
<accession>M3YL09</accession>
<protein>
    <submittedName>
        <fullName evidence="2">Uncharacterized protein</fullName>
    </submittedName>
</protein>
<dbReference type="InParanoid" id="M3YL09"/>
<sequence length="176" mass="18977">CTINGFFQALSERERGGHPVYKPLCVRHVSRAPGARASSRRARRSVGIPTLVLQLGRLGGRGSETTRPSPSPAPSARPGLVHRAQRVERMGAGVLRRSRKSNDKAGGAPAPAWRPTPTPPRKLPLKDTELSWLSAPSLCQPGEGKQEVVTFLMERIKNASSQDRMADLPSVPPGPL</sequence>
<feature type="region of interest" description="Disordered" evidence="1">
    <location>
        <begin position="55"/>
        <end position="125"/>
    </location>
</feature>